<feature type="transmembrane region" description="Helical" evidence="1">
    <location>
        <begin position="34"/>
        <end position="58"/>
    </location>
</feature>
<dbReference type="Proteomes" id="UP000517916">
    <property type="component" value="Unassembled WGS sequence"/>
</dbReference>
<keyword evidence="1" id="KW-0472">Membrane</keyword>
<comment type="caution">
    <text evidence="2">The sequence shown here is derived from an EMBL/GenBank/DDBJ whole genome shotgun (WGS) entry which is preliminary data.</text>
</comment>
<dbReference type="RefSeq" id="WP_318296107.1">
    <property type="nucleotide sequence ID" value="NZ_BAAABQ010000001.1"/>
</dbReference>
<protein>
    <submittedName>
        <fullName evidence="2">Uncharacterized protein</fullName>
    </submittedName>
</protein>
<evidence type="ECO:0000313" key="2">
    <source>
        <dbReference type="EMBL" id="MBA8924760.1"/>
    </source>
</evidence>
<evidence type="ECO:0000256" key="1">
    <source>
        <dbReference type="SAM" id="Phobius"/>
    </source>
</evidence>
<gene>
    <name evidence="2" type="ORF">BC739_001957</name>
</gene>
<evidence type="ECO:0000313" key="3">
    <source>
        <dbReference type="Proteomes" id="UP000517916"/>
    </source>
</evidence>
<organism evidence="2 3">
    <name type="scientific">Kutzneria viridogrisea</name>
    <dbReference type="NCBI Taxonomy" id="47990"/>
    <lineage>
        <taxon>Bacteria</taxon>
        <taxon>Bacillati</taxon>
        <taxon>Actinomycetota</taxon>
        <taxon>Actinomycetes</taxon>
        <taxon>Pseudonocardiales</taxon>
        <taxon>Pseudonocardiaceae</taxon>
        <taxon>Kutzneria</taxon>
    </lineage>
</organism>
<accession>A0ABR6BD15</accession>
<proteinExistence type="predicted"/>
<reference evidence="2 3" key="1">
    <citation type="submission" date="2020-08" db="EMBL/GenBank/DDBJ databases">
        <title>Genomic Encyclopedia of Archaeal and Bacterial Type Strains, Phase II (KMG-II): from individual species to whole genera.</title>
        <authorList>
            <person name="Goeker M."/>
        </authorList>
    </citation>
    <scope>NUCLEOTIDE SEQUENCE [LARGE SCALE GENOMIC DNA]</scope>
    <source>
        <strain evidence="2 3">DSM 43850</strain>
    </source>
</reference>
<keyword evidence="3" id="KW-1185">Reference proteome</keyword>
<keyword evidence="1" id="KW-1133">Transmembrane helix</keyword>
<dbReference type="EMBL" id="JACJID010000001">
    <property type="protein sequence ID" value="MBA8924760.1"/>
    <property type="molecule type" value="Genomic_DNA"/>
</dbReference>
<keyword evidence="1" id="KW-0812">Transmembrane</keyword>
<sequence>MSVHTSAYNVARAMKAALASVGVRKRTMAVRANMVLQVSLWKGLMLITALGLLGWLVFRALQLFGLG</sequence>
<name>A0ABR6BD15_9PSEU</name>